<dbReference type="InterPro" id="IPR013083">
    <property type="entry name" value="Znf_RING/FYVE/PHD"/>
</dbReference>
<gene>
    <name evidence="11" type="primary">LOC115213440</name>
</gene>
<keyword evidence="10" id="KW-1185">Reference proteome</keyword>
<evidence type="ECO:0000259" key="9">
    <source>
        <dbReference type="PROSITE" id="PS50119"/>
    </source>
</evidence>
<protein>
    <submittedName>
        <fullName evidence="11">E3 ubiquitin-protein ligase Trim36-like</fullName>
    </submittedName>
</protein>
<evidence type="ECO:0000259" key="8">
    <source>
        <dbReference type="PROSITE" id="PS50089"/>
    </source>
</evidence>
<dbReference type="PANTHER" id="PTHR25462:SF296">
    <property type="entry name" value="MEIOTIC P26, ISOFORM F"/>
    <property type="match status" value="1"/>
</dbReference>
<dbReference type="PROSITE" id="PS00518">
    <property type="entry name" value="ZF_RING_1"/>
    <property type="match status" value="1"/>
</dbReference>
<feature type="domain" description="B box-type" evidence="9">
    <location>
        <begin position="107"/>
        <end position="147"/>
    </location>
</feature>
<keyword evidence="1" id="KW-0597">Phosphoprotein</keyword>
<keyword evidence="3" id="KW-0677">Repeat</keyword>
<dbReference type="PROSITE" id="PS50089">
    <property type="entry name" value="ZF_RING_2"/>
    <property type="match status" value="1"/>
</dbReference>
<dbReference type="SUPFAM" id="SSF57850">
    <property type="entry name" value="RING/U-box"/>
    <property type="match status" value="1"/>
</dbReference>
<dbReference type="InterPro" id="IPR017907">
    <property type="entry name" value="Znf_RING_CS"/>
</dbReference>
<dbReference type="Pfam" id="PF13445">
    <property type="entry name" value="zf-RING_UBOX"/>
    <property type="match status" value="1"/>
</dbReference>
<name>A0A6P7SIS3_9MOLL</name>
<dbReference type="InterPro" id="IPR047153">
    <property type="entry name" value="TRIM45/56/19-like"/>
</dbReference>
<keyword evidence="2" id="KW-0479">Metal-binding</keyword>
<evidence type="ECO:0000256" key="5">
    <source>
        <dbReference type="ARBA" id="ARBA00022833"/>
    </source>
</evidence>
<dbReference type="PANTHER" id="PTHR25462">
    <property type="entry name" value="BONUS, ISOFORM C-RELATED"/>
    <property type="match status" value="1"/>
</dbReference>
<dbReference type="PROSITE" id="PS50119">
    <property type="entry name" value="ZF_BBOX"/>
    <property type="match status" value="2"/>
</dbReference>
<reference evidence="11" key="1">
    <citation type="submission" date="2025-08" db="UniProtKB">
        <authorList>
            <consortium name="RefSeq"/>
        </authorList>
    </citation>
    <scope>IDENTIFICATION</scope>
</reference>
<evidence type="ECO:0000313" key="11">
    <source>
        <dbReference type="RefSeq" id="XP_029638279.1"/>
    </source>
</evidence>
<organism evidence="10 11">
    <name type="scientific">Octopus sinensis</name>
    <name type="common">East Asian common octopus</name>
    <dbReference type="NCBI Taxonomy" id="2607531"/>
    <lineage>
        <taxon>Eukaryota</taxon>
        <taxon>Metazoa</taxon>
        <taxon>Spiralia</taxon>
        <taxon>Lophotrochozoa</taxon>
        <taxon>Mollusca</taxon>
        <taxon>Cephalopoda</taxon>
        <taxon>Coleoidea</taxon>
        <taxon>Octopodiformes</taxon>
        <taxon>Octopoda</taxon>
        <taxon>Incirrata</taxon>
        <taxon>Octopodidae</taxon>
        <taxon>Octopus</taxon>
    </lineage>
</organism>
<dbReference type="InterPro" id="IPR027370">
    <property type="entry name" value="Znf-RING_euk"/>
</dbReference>
<evidence type="ECO:0000313" key="10">
    <source>
        <dbReference type="Proteomes" id="UP000515154"/>
    </source>
</evidence>
<dbReference type="SMART" id="SM00184">
    <property type="entry name" value="RING"/>
    <property type="match status" value="1"/>
</dbReference>
<dbReference type="AlphaFoldDB" id="A0A6P7SIS3"/>
<sequence length="660" mass="74850">MAGLEQDLTCSMCFELFTNPKALPCLHTFCQDCLHQYIMNKEDCVRQTGHLTCPICRSCCKPPEPIDPDPGKWAQSFSSNHLITSLLDRYAAQRNHQPETSDNLKDVTEVVCSCTKNPAVRWCEQCSYPLCNVCESEHDKYHVIVDMTSKHVNSTSGAESKLENSCPKHPDKNQNLYCLKCSAFCCDRCASVDHEYCEKVYPLKLAVENKLQLGQVYNSILSLQKDNINYLRELITKKLDKNKSHGDNLKQGIQSIRIRVNKLLLEQEEKLLDQVHTNSLIKINLLKKIQEDCDNSIEMLNTKVEVINSALSVKNSQEREFLKIWDDVSSFMTKNTSQHREIKTKLENIHISDLHFEPGAAVCDILRHTSNLGKLTDSIQSDIFTHEVFSPTRKHSSTRRLSFRYSTNLLMDSELSVHLTGICVTAQDSVVVSDYTNRKLKMITKDNHLTCCELMSGPYGIDYIASLSEVVVTLPDILKIAFVSETMNLKKQLSVAKAYWAVAYDESKMTLVCCSSNPPAIDILYDGVLIKTIGFENERRPLFCEPEYITVSCHQKFIVSDWKKKSLFCCDKSGRVSSAFIGDYGVNQLQCPLGVTLDADGFIYLADKDSNRIYKFTPEMTFDSIYLSDEDEIEQPVSLAFNSVGQLFVIEIPGLLKFYG</sequence>
<dbReference type="SUPFAM" id="SSF101898">
    <property type="entry name" value="NHL repeat"/>
    <property type="match status" value="1"/>
</dbReference>
<dbReference type="RefSeq" id="XP_029638279.1">
    <property type="nucleotide sequence ID" value="XM_029782419.2"/>
</dbReference>
<evidence type="ECO:0000256" key="2">
    <source>
        <dbReference type="ARBA" id="ARBA00022723"/>
    </source>
</evidence>
<evidence type="ECO:0000256" key="7">
    <source>
        <dbReference type="PROSITE-ProRule" id="PRU00504"/>
    </source>
</evidence>
<feature type="domain" description="RING-type" evidence="8">
    <location>
        <begin position="10"/>
        <end position="57"/>
    </location>
</feature>
<feature type="domain" description="B box-type" evidence="9">
    <location>
        <begin position="161"/>
        <end position="203"/>
    </location>
</feature>
<dbReference type="Gene3D" id="2.120.10.30">
    <property type="entry name" value="TolB, C-terminal domain"/>
    <property type="match status" value="1"/>
</dbReference>
<keyword evidence="4 6" id="KW-0863">Zinc-finger</keyword>
<evidence type="ECO:0000256" key="1">
    <source>
        <dbReference type="ARBA" id="ARBA00022553"/>
    </source>
</evidence>
<keyword evidence="5" id="KW-0862">Zinc</keyword>
<evidence type="ECO:0000256" key="6">
    <source>
        <dbReference type="PROSITE-ProRule" id="PRU00024"/>
    </source>
</evidence>
<evidence type="ECO:0000256" key="3">
    <source>
        <dbReference type="ARBA" id="ARBA00022737"/>
    </source>
</evidence>
<dbReference type="PROSITE" id="PS51125">
    <property type="entry name" value="NHL"/>
    <property type="match status" value="1"/>
</dbReference>
<dbReference type="CDD" id="cd19756">
    <property type="entry name" value="Bbox2"/>
    <property type="match status" value="1"/>
</dbReference>
<dbReference type="Gene3D" id="3.30.40.10">
    <property type="entry name" value="Zinc/RING finger domain, C3HC4 (zinc finger)"/>
    <property type="match status" value="1"/>
</dbReference>
<dbReference type="InterPro" id="IPR000315">
    <property type="entry name" value="Znf_B-box"/>
</dbReference>
<dbReference type="InterPro" id="IPR011042">
    <property type="entry name" value="6-blade_b-propeller_TolB-like"/>
</dbReference>
<feature type="repeat" description="NHL" evidence="7">
    <location>
        <begin position="578"/>
        <end position="619"/>
    </location>
</feature>
<dbReference type="InterPro" id="IPR001841">
    <property type="entry name" value="Znf_RING"/>
</dbReference>
<dbReference type="SUPFAM" id="SSF57845">
    <property type="entry name" value="B-box zinc-binding domain"/>
    <property type="match status" value="1"/>
</dbReference>
<accession>A0A6P7SIS3</accession>
<dbReference type="GO" id="GO:0008270">
    <property type="term" value="F:zinc ion binding"/>
    <property type="evidence" value="ECO:0007669"/>
    <property type="project" value="UniProtKB-KW"/>
</dbReference>
<dbReference type="Gene3D" id="3.30.160.60">
    <property type="entry name" value="Classic Zinc Finger"/>
    <property type="match status" value="1"/>
</dbReference>
<dbReference type="KEGG" id="osn:115213440"/>
<proteinExistence type="predicted"/>
<dbReference type="Proteomes" id="UP000515154">
    <property type="component" value="Linkage group LG1"/>
</dbReference>
<evidence type="ECO:0000256" key="4">
    <source>
        <dbReference type="ARBA" id="ARBA00022771"/>
    </source>
</evidence>
<dbReference type="InterPro" id="IPR001258">
    <property type="entry name" value="NHL_repeat"/>
</dbReference>